<dbReference type="EC" id="2.7.13.3" evidence="3"/>
<keyword evidence="5" id="KW-0808">Transferase</keyword>
<dbReference type="Gene3D" id="6.10.340.10">
    <property type="match status" value="1"/>
</dbReference>
<dbReference type="SMART" id="SM00388">
    <property type="entry name" value="HisKA"/>
    <property type="match status" value="1"/>
</dbReference>
<dbReference type="Pfam" id="PF00512">
    <property type="entry name" value="HisKA"/>
    <property type="match status" value="1"/>
</dbReference>
<dbReference type="InterPro" id="IPR036890">
    <property type="entry name" value="HATPase_C_sf"/>
</dbReference>
<dbReference type="GO" id="GO:0016301">
    <property type="term" value="F:kinase activity"/>
    <property type="evidence" value="ECO:0007669"/>
    <property type="project" value="UniProtKB-KW"/>
</dbReference>
<evidence type="ECO:0000256" key="9">
    <source>
        <dbReference type="ARBA" id="ARBA00023012"/>
    </source>
</evidence>
<dbReference type="PANTHER" id="PTHR45436">
    <property type="entry name" value="SENSOR HISTIDINE KINASE YKOH"/>
    <property type="match status" value="1"/>
</dbReference>
<dbReference type="CDD" id="cd06225">
    <property type="entry name" value="HAMP"/>
    <property type="match status" value="1"/>
</dbReference>
<feature type="domain" description="Histidine kinase" evidence="11">
    <location>
        <begin position="241"/>
        <end position="449"/>
    </location>
</feature>
<keyword evidence="14" id="KW-1185">Reference proteome</keyword>
<dbReference type="RefSeq" id="WP_252166925.1">
    <property type="nucleotide sequence ID" value="NZ_CP084930.1"/>
</dbReference>
<dbReference type="PROSITE" id="PS50109">
    <property type="entry name" value="HIS_KIN"/>
    <property type="match status" value="1"/>
</dbReference>
<evidence type="ECO:0000256" key="3">
    <source>
        <dbReference type="ARBA" id="ARBA00012438"/>
    </source>
</evidence>
<keyword evidence="6" id="KW-0812">Transmembrane</keyword>
<dbReference type="InterPro" id="IPR004358">
    <property type="entry name" value="Sig_transdc_His_kin-like_C"/>
</dbReference>
<protein>
    <recommendedName>
        <fullName evidence="3">histidine kinase</fullName>
        <ecNumber evidence="3">2.7.13.3</ecNumber>
    </recommendedName>
</protein>
<accession>A0ABY4X853</accession>
<keyword evidence="8" id="KW-1133">Transmembrane helix</keyword>
<gene>
    <name evidence="13" type="ORF">LHA26_01125</name>
</gene>
<evidence type="ECO:0000259" key="12">
    <source>
        <dbReference type="PROSITE" id="PS50885"/>
    </source>
</evidence>
<evidence type="ECO:0000256" key="4">
    <source>
        <dbReference type="ARBA" id="ARBA00022553"/>
    </source>
</evidence>
<dbReference type="CDD" id="cd00082">
    <property type="entry name" value="HisKA"/>
    <property type="match status" value="1"/>
</dbReference>
<dbReference type="Gene3D" id="1.10.287.130">
    <property type="match status" value="1"/>
</dbReference>
<dbReference type="PANTHER" id="PTHR45436:SF8">
    <property type="entry name" value="HISTIDINE KINASE"/>
    <property type="match status" value="1"/>
</dbReference>
<dbReference type="SUPFAM" id="SSF47384">
    <property type="entry name" value="Homodimeric domain of signal transducing histidine kinase"/>
    <property type="match status" value="1"/>
</dbReference>
<dbReference type="InterPro" id="IPR003661">
    <property type="entry name" value="HisK_dim/P_dom"/>
</dbReference>
<evidence type="ECO:0000256" key="7">
    <source>
        <dbReference type="ARBA" id="ARBA00022777"/>
    </source>
</evidence>
<evidence type="ECO:0000256" key="5">
    <source>
        <dbReference type="ARBA" id="ARBA00022679"/>
    </source>
</evidence>
<dbReference type="SUPFAM" id="SSF55874">
    <property type="entry name" value="ATPase domain of HSP90 chaperone/DNA topoisomerase II/histidine kinase"/>
    <property type="match status" value="1"/>
</dbReference>
<dbReference type="Pfam" id="PF02518">
    <property type="entry name" value="HATPase_c"/>
    <property type="match status" value="1"/>
</dbReference>
<dbReference type="InterPro" id="IPR005467">
    <property type="entry name" value="His_kinase_dom"/>
</dbReference>
<dbReference type="InterPro" id="IPR036097">
    <property type="entry name" value="HisK_dim/P_sf"/>
</dbReference>
<evidence type="ECO:0000256" key="10">
    <source>
        <dbReference type="ARBA" id="ARBA00023136"/>
    </source>
</evidence>
<evidence type="ECO:0000256" key="1">
    <source>
        <dbReference type="ARBA" id="ARBA00000085"/>
    </source>
</evidence>
<keyword evidence="10" id="KW-0472">Membrane</keyword>
<dbReference type="PRINTS" id="PR00344">
    <property type="entry name" value="BCTRLSENSOR"/>
</dbReference>
<dbReference type="Proteomes" id="UP001056937">
    <property type="component" value="Chromosome 1"/>
</dbReference>
<dbReference type="InterPro" id="IPR003660">
    <property type="entry name" value="HAMP_dom"/>
</dbReference>
<keyword evidence="4" id="KW-0597">Phosphoprotein</keyword>
<organism evidence="13 14">
    <name type="scientific">Sphingomonas morindae</name>
    <dbReference type="NCBI Taxonomy" id="1541170"/>
    <lineage>
        <taxon>Bacteria</taxon>
        <taxon>Pseudomonadati</taxon>
        <taxon>Pseudomonadota</taxon>
        <taxon>Alphaproteobacteria</taxon>
        <taxon>Sphingomonadales</taxon>
        <taxon>Sphingomonadaceae</taxon>
        <taxon>Sphingomonas</taxon>
    </lineage>
</organism>
<keyword evidence="9" id="KW-0902">Two-component regulatory system</keyword>
<evidence type="ECO:0000256" key="2">
    <source>
        <dbReference type="ARBA" id="ARBA00004370"/>
    </source>
</evidence>
<keyword evidence="7 13" id="KW-0418">Kinase</keyword>
<evidence type="ECO:0000256" key="8">
    <source>
        <dbReference type="ARBA" id="ARBA00022989"/>
    </source>
</evidence>
<evidence type="ECO:0000256" key="6">
    <source>
        <dbReference type="ARBA" id="ARBA00022692"/>
    </source>
</evidence>
<proteinExistence type="predicted"/>
<dbReference type="PROSITE" id="PS50885">
    <property type="entry name" value="HAMP"/>
    <property type="match status" value="1"/>
</dbReference>
<dbReference type="EMBL" id="CP084930">
    <property type="protein sequence ID" value="USI73113.1"/>
    <property type="molecule type" value="Genomic_DNA"/>
</dbReference>
<dbReference type="SMART" id="SM00387">
    <property type="entry name" value="HATPase_c"/>
    <property type="match status" value="1"/>
</dbReference>
<dbReference type="Gene3D" id="3.30.565.10">
    <property type="entry name" value="Histidine kinase-like ATPase, C-terminal domain"/>
    <property type="match status" value="1"/>
</dbReference>
<reference evidence="13" key="1">
    <citation type="journal article" date="2022" name="Toxins">
        <title>Genomic Analysis of Sphingopyxis sp. USTB-05 for Biodegrading Cyanobacterial Hepatotoxins.</title>
        <authorList>
            <person name="Liu C."/>
            <person name="Xu Q."/>
            <person name="Zhao Z."/>
            <person name="Zhang H."/>
            <person name="Liu X."/>
            <person name="Yin C."/>
            <person name="Liu Y."/>
            <person name="Yan H."/>
        </authorList>
    </citation>
    <scope>NUCLEOTIDE SEQUENCE</scope>
    <source>
        <strain evidence="13">NBD5</strain>
    </source>
</reference>
<feature type="domain" description="HAMP" evidence="12">
    <location>
        <begin position="179"/>
        <end position="233"/>
    </location>
</feature>
<evidence type="ECO:0000313" key="14">
    <source>
        <dbReference type="Proteomes" id="UP001056937"/>
    </source>
</evidence>
<name>A0ABY4X853_9SPHN</name>
<dbReference type="SMART" id="SM00304">
    <property type="entry name" value="HAMP"/>
    <property type="match status" value="1"/>
</dbReference>
<evidence type="ECO:0000313" key="13">
    <source>
        <dbReference type="EMBL" id="USI73113.1"/>
    </source>
</evidence>
<dbReference type="InterPro" id="IPR003594">
    <property type="entry name" value="HATPase_dom"/>
</dbReference>
<dbReference type="SUPFAM" id="SSF158472">
    <property type="entry name" value="HAMP domain-like"/>
    <property type="match status" value="1"/>
</dbReference>
<comment type="subcellular location">
    <subcellularLocation>
        <location evidence="2">Membrane</location>
    </subcellularLocation>
</comment>
<sequence>MRLLRSSSLRFFALVFAVQLVLAGSLLLFVRYVIADELERSSQALAEALRDDFVADWREEGTAGLRKLIPSRLASLGAHDAAVLFDDPDGNHLAGNIADWPPPVAFRSGWQVYTLYRMGRATPERIGIVTTSLPDGSHLLVGHVIERDLHIRRLTGEALVAALSLTIPLALLGAVVATRVVTSRVERIAETARAVAQGELSRRVPVEDETGDAFAELAGAINLMLGRIEALVSELRMVTDSLAHDLRSPLTRLRATVERAMRETGDEAALGALERVSAEAETLLAMLTTALEISRAEAGIGRDRLIDTDLGRMIEDLVEMYGPLAEERGFSLQAEGSARAPVHRELLGQAIANLVDNAMKYGRPGGAIGLTVTAEEGAVAIRVEDDGPGIPADRREEALRRFGRLDPARSVSGAGLGLSLAAAVARLHGGTITLGDRAPGLAVTLRLPA</sequence>
<dbReference type="CDD" id="cd00075">
    <property type="entry name" value="HATPase"/>
    <property type="match status" value="1"/>
</dbReference>
<dbReference type="InterPro" id="IPR050428">
    <property type="entry name" value="TCS_sensor_his_kinase"/>
</dbReference>
<evidence type="ECO:0000259" key="11">
    <source>
        <dbReference type="PROSITE" id="PS50109"/>
    </source>
</evidence>
<comment type="catalytic activity">
    <reaction evidence="1">
        <text>ATP + protein L-histidine = ADP + protein N-phospho-L-histidine.</text>
        <dbReference type="EC" id="2.7.13.3"/>
    </reaction>
</comment>
<dbReference type="Pfam" id="PF00672">
    <property type="entry name" value="HAMP"/>
    <property type="match status" value="1"/>
</dbReference>